<evidence type="ECO:0000313" key="2">
    <source>
        <dbReference type="Proteomes" id="UP000593561"/>
    </source>
</evidence>
<comment type="caution">
    <text evidence="1">The sequence shown here is derived from an EMBL/GenBank/DDBJ whole genome shotgun (WGS) entry which is preliminary data.</text>
</comment>
<dbReference type="AlphaFoldDB" id="A0A7J8RE08"/>
<name>A0A7J8RE08_GOSDV</name>
<evidence type="ECO:0000313" key="1">
    <source>
        <dbReference type="EMBL" id="MBA0612067.1"/>
    </source>
</evidence>
<dbReference type="Proteomes" id="UP000593561">
    <property type="component" value="Unassembled WGS sequence"/>
</dbReference>
<reference evidence="1 2" key="1">
    <citation type="journal article" date="2019" name="Genome Biol. Evol.">
        <title>Insights into the evolution of the New World diploid cottons (Gossypium, subgenus Houzingenia) based on genome sequencing.</title>
        <authorList>
            <person name="Grover C.E."/>
            <person name="Arick M.A. 2nd"/>
            <person name="Thrash A."/>
            <person name="Conover J.L."/>
            <person name="Sanders W.S."/>
            <person name="Peterson D.G."/>
            <person name="Frelichowski J.E."/>
            <person name="Scheffler J.A."/>
            <person name="Scheffler B.E."/>
            <person name="Wendel J.F."/>
        </authorList>
    </citation>
    <scope>NUCLEOTIDE SEQUENCE [LARGE SCALE GENOMIC DNA]</scope>
    <source>
        <strain evidence="1">27</strain>
        <tissue evidence="1">Leaf</tissue>
    </source>
</reference>
<organism evidence="1 2">
    <name type="scientific">Gossypium davidsonii</name>
    <name type="common">Davidson's cotton</name>
    <name type="synonym">Gossypium klotzschianum subsp. davidsonii</name>
    <dbReference type="NCBI Taxonomy" id="34287"/>
    <lineage>
        <taxon>Eukaryota</taxon>
        <taxon>Viridiplantae</taxon>
        <taxon>Streptophyta</taxon>
        <taxon>Embryophyta</taxon>
        <taxon>Tracheophyta</taxon>
        <taxon>Spermatophyta</taxon>
        <taxon>Magnoliopsida</taxon>
        <taxon>eudicotyledons</taxon>
        <taxon>Gunneridae</taxon>
        <taxon>Pentapetalae</taxon>
        <taxon>rosids</taxon>
        <taxon>malvids</taxon>
        <taxon>Malvales</taxon>
        <taxon>Malvaceae</taxon>
        <taxon>Malvoideae</taxon>
        <taxon>Gossypium</taxon>
    </lineage>
</organism>
<protein>
    <submittedName>
        <fullName evidence="1">Uncharacterized protein</fullName>
    </submittedName>
</protein>
<gene>
    <name evidence="1" type="ORF">Godav_012712</name>
</gene>
<keyword evidence="2" id="KW-1185">Reference proteome</keyword>
<sequence length="33" mass="3815">MLSISATRLKDQLNLEGKDRVFGTSLFENFQKK</sequence>
<proteinExistence type="predicted"/>
<dbReference type="EMBL" id="JABFAC010000004">
    <property type="protein sequence ID" value="MBA0612067.1"/>
    <property type="molecule type" value="Genomic_DNA"/>
</dbReference>
<accession>A0A7J8RE08</accession>